<dbReference type="Proteomes" id="UP001303473">
    <property type="component" value="Unassembled WGS sequence"/>
</dbReference>
<dbReference type="InterPro" id="IPR052228">
    <property type="entry name" value="Sec_Metab_Biosynth_Oxidored"/>
</dbReference>
<sequence>MAIRAVVVGGTSGIGYAMACRVAAQASTNSSPAGSPAAGSVIISGRTKPTNIPHSNMEFRALDATSMRQIKQYTDALKSDLQPGQALDYLIMTQGIMTTAGRTETPEEGIDRKMALHYYGKQLLIRELLPALKEDAKIIIVFDGLLGSPSKLNWEDLDLKKTYGLSKAADHCMAMNDCMVQYWAATAAAAAAAQKKTQQQHFVHAWPGGVNTSLHRELPWYLRPVARAALGLVGVSPDTCARNLLNGTAECAEAGGEEGRFWSNIDNKGRLIKNKAVWSEEQMRRVADHTWEIVDAAIITK</sequence>
<dbReference type="InterPro" id="IPR036291">
    <property type="entry name" value="NAD(P)-bd_dom_sf"/>
</dbReference>
<dbReference type="AlphaFoldDB" id="A0AAN6MVX7"/>
<keyword evidence="3" id="KW-1185">Reference proteome</keyword>
<comment type="caution">
    <text evidence="2">The sequence shown here is derived from an EMBL/GenBank/DDBJ whole genome shotgun (WGS) entry which is preliminary data.</text>
</comment>
<keyword evidence="1" id="KW-0560">Oxidoreductase</keyword>
<name>A0AAN6MVX7_9PEZI</name>
<reference evidence="3" key="1">
    <citation type="journal article" date="2023" name="Mol. Phylogenet. Evol.">
        <title>Genome-scale phylogeny and comparative genomics of the fungal order Sordariales.</title>
        <authorList>
            <person name="Hensen N."/>
            <person name="Bonometti L."/>
            <person name="Westerberg I."/>
            <person name="Brannstrom I.O."/>
            <person name="Guillou S."/>
            <person name="Cros-Aarteil S."/>
            <person name="Calhoun S."/>
            <person name="Haridas S."/>
            <person name="Kuo A."/>
            <person name="Mondo S."/>
            <person name="Pangilinan J."/>
            <person name="Riley R."/>
            <person name="LaButti K."/>
            <person name="Andreopoulos B."/>
            <person name="Lipzen A."/>
            <person name="Chen C."/>
            <person name="Yan M."/>
            <person name="Daum C."/>
            <person name="Ng V."/>
            <person name="Clum A."/>
            <person name="Steindorff A."/>
            <person name="Ohm R.A."/>
            <person name="Martin F."/>
            <person name="Silar P."/>
            <person name="Natvig D.O."/>
            <person name="Lalanne C."/>
            <person name="Gautier V."/>
            <person name="Ament-Velasquez S.L."/>
            <person name="Kruys A."/>
            <person name="Hutchinson M.I."/>
            <person name="Powell A.J."/>
            <person name="Barry K."/>
            <person name="Miller A.N."/>
            <person name="Grigoriev I.V."/>
            <person name="Debuchy R."/>
            <person name="Gladieux P."/>
            <person name="Hiltunen Thoren M."/>
            <person name="Johannesson H."/>
        </authorList>
    </citation>
    <scope>NUCLEOTIDE SEQUENCE [LARGE SCALE GENOMIC DNA]</scope>
    <source>
        <strain evidence="3">CBS 340.73</strain>
    </source>
</reference>
<dbReference type="PANTHER" id="PTHR47534:SF3">
    <property type="entry name" value="ALCOHOL DEHYDROGENASE-LIKE C-TERMINAL DOMAIN-CONTAINING PROTEIN"/>
    <property type="match status" value="1"/>
</dbReference>
<evidence type="ECO:0000313" key="3">
    <source>
        <dbReference type="Proteomes" id="UP001303473"/>
    </source>
</evidence>
<evidence type="ECO:0000256" key="1">
    <source>
        <dbReference type="ARBA" id="ARBA00023002"/>
    </source>
</evidence>
<organism evidence="2 3">
    <name type="scientific">Diplogelasinospora grovesii</name>
    <dbReference type="NCBI Taxonomy" id="303347"/>
    <lineage>
        <taxon>Eukaryota</taxon>
        <taxon>Fungi</taxon>
        <taxon>Dikarya</taxon>
        <taxon>Ascomycota</taxon>
        <taxon>Pezizomycotina</taxon>
        <taxon>Sordariomycetes</taxon>
        <taxon>Sordariomycetidae</taxon>
        <taxon>Sordariales</taxon>
        <taxon>Diplogelasinosporaceae</taxon>
        <taxon>Diplogelasinospora</taxon>
    </lineage>
</organism>
<dbReference type="PANTHER" id="PTHR47534">
    <property type="entry name" value="YALI0E05731P"/>
    <property type="match status" value="1"/>
</dbReference>
<dbReference type="Pfam" id="PF00106">
    <property type="entry name" value="adh_short"/>
    <property type="match status" value="1"/>
</dbReference>
<dbReference type="SUPFAM" id="SSF51735">
    <property type="entry name" value="NAD(P)-binding Rossmann-fold domains"/>
    <property type="match status" value="1"/>
</dbReference>
<dbReference type="GO" id="GO:0016491">
    <property type="term" value="F:oxidoreductase activity"/>
    <property type="evidence" value="ECO:0007669"/>
    <property type="project" value="UniProtKB-KW"/>
</dbReference>
<gene>
    <name evidence="2" type="ORF">QBC46DRAFT_430751</name>
</gene>
<dbReference type="Gene3D" id="3.40.50.720">
    <property type="entry name" value="NAD(P)-binding Rossmann-like Domain"/>
    <property type="match status" value="1"/>
</dbReference>
<dbReference type="EMBL" id="MU854057">
    <property type="protein sequence ID" value="KAK3933851.1"/>
    <property type="molecule type" value="Genomic_DNA"/>
</dbReference>
<dbReference type="InterPro" id="IPR002347">
    <property type="entry name" value="SDR_fam"/>
</dbReference>
<proteinExistence type="predicted"/>
<protein>
    <submittedName>
        <fullName evidence="2">Uncharacterized protein</fullName>
    </submittedName>
</protein>
<accession>A0AAN6MVX7</accession>
<evidence type="ECO:0000313" key="2">
    <source>
        <dbReference type="EMBL" id="KAK3933851.1"/>
    </source>
</evidence>